<evidence type="ECO:0000256" key="3">
    <source>
        <dbReference type="ARBA" id="ARBA00022989"/>
    </source>
</evidence>
<dbReference type="InParanoid" id="A0A1S3BTM9"/>
<sequence>MPATEYPGSFLGRISIRRNQVISMDGAHEQELEDLELFQKHVSERFSDLLPPPPSDDISPDALLSIAWLRKLLDEFLCCEAQFKALLIMGRDPSQIVKPPLDRLVPEFLDRVVKALDICNAVLHGIESVRQFQKLAEIAISALEQRPIGDGQVKRARRALNSLITSMAVEDKDFTNSKSTERAWSFGRRGGGIGTGTGTGTGTATPQHKDRVAGQFRSLSWSMAKGWSAAKQIQAMSSNLAAPRGGESSSLPQTVYLMSTVLVFVMWTLVAALPCQERGGLPTNLPVSKQMSWAQSMIGLQEKIAEEWKKKEKKGSAGLLEEMQKMEKLSQSLMEFTESFTFPLETEKAEEVAAQVAELSETCKKLEEGLVPLQQQIREVFHRVVKSRTEIVELLEYTSKASSPIV</sequence>
<keyword evidence="3" id="KW-1133">Transmembrane helix</keyword>
<dbReference type="Pfam" id="PF05633">
    <property type="entry name" value="ROH1-like"/>
    <property type="match status" value="1"/>
</dbReference>
<organism evidence="7 8">
    <name type="scientific">Cucumis melo</name>
    <name type="common">Muskmelon</name>
    <dbReference type="NCBI Taxonomy" id="3656"/>
    <lineage>
        <taxon>Eukaryota</taxon>
        <taxon>Viridiplantae</taxon>
        <taxon>Streptophyta</taxon>
        <taxon>Embryophyta</taxon>
        <taxon>Tracheophyta</taxon>
        <taxon>Spermatophyta</taxon>
        <taxon>Magnoliopsida</taxon>
        <taxon>eudicotyledons</taxon>
        <taxon>Gunneridae</taxon>
        <taxon>Pentapetalae</taxon>
        <taxon>rosids</taxon>
        <taxon>fabids</taxon>
        <taxon>Cucurbitales</taxon>
        <taxon>Cucurbitaceae</taxon>
        <taxon>Benincaseae</taxon>
        <taxon>Cucumis</taxon>
    </lineage>
</organism>
<dbReference type="eggNOG" id="ENOG502QUJZ">
    <property type="taxonomic scope" value="Eukaryota"/>
</dbReference>
<evidence type="ECO:0000313" key="7">
    <source>
        <dbReference type="Proteomes" id="UP001652600"/>
    </source>
</evidence>
<dbReference type="GO" id="GO:0016020">
    <property type="term" value="C:membrane"/>
    <property type="evidence" value="ECO:0007669"/>
    <property type="project" value="UniProtKB-SubCell"/>
</dbReference>
<dbReference type="Gramene" id="MELO3C016342.2.1">
    <property type="protein sequence ID" value="MELO3C016342.2.1"/>
    <property type="gene ID" value="MELO3C016342.2"/>
</dbReference>
<proteinExistence type="inferred from homology"/>
<evidence type="ECO:0000256" key="5">
    <source>
        <dbReference type="ARBA" id="ARBA00035114"/>
    </source>
</evidence>
<reference evidence="8" key="1">
    <citation type="submission" date="2025-08" db="UniProtKB">
        <authorList>
            <consortium name="RefSeq"/>
        </authorList>
    </citation>
    <scope>IDENTIFICATION</scope>
    <source>
        <tissue evidence="8">Stem</tissue>
    </source>
</reference>
<evidence type="ECO:0000256" key="6">
    <source>
        <dbReference type="SAM" id="MobiDB-lite"/>
    </source>
</evidence>
<accession>A0A1S3BTM9</accession>
<evidence type="ECO:0000256" key="4">
    <source>
        <dbReference type="ARBA" id="ARBA00023136"/>
    </source>
</evidence>
<feature type="region of interest" description="Disordered" evidence="6">
    <location>
        <begin position="185"/>
        <end position="208"/>
    </location>
</feature>
<comment type="subcellular location">
    <subcellularLocation>
        <location evidence="1">Membrane</location>
        <topology evidence="1">Single-pass membrane protein</topology>
    </subcellularLocation>
</comment>
<keyword evidence="4" id="KW-0472">Membrane</keyword>
<feature type="compositionally biased region" description="Gly residues" evidence="6">
    <location>
        <begin position="188"/>
        <end position="201"/>
    </location>
</feature>
<evidence type="ECO:0000256" key="1">
    <source>
        <dbReference type="ARBA" id="ARBA00004167"/>
    </source>
</evidence>
<dbReference type="Proteomes" id="UP001652600">
    <property type="component" value="Chromosome 7"/>
</dbReference>
<evidence type="ECO:0000313" key="8">
    <source>
        <dbReference type="RefSeq" id="XP_008452011.2"/>
    </source>
</evidence>
<keyword evidence="2" id="KW-0812">Transmembrane</keyword>
<dbReference type="PANTHER" id="PTHR31509">
    <property type="entry name" value="BPS1-LIKE PROTEIN"/>
    <property type="match status" value="1"/>
</dbReference>
<keyword evidence="7" id="KW-1185">Reference proteome</keyword>
<dbReference type="KEGG" id="cmo:103493146"/>
<protein>
    <submittedName>
        <fullName evidence="8">Protein ROH1</fullName>
    </submittedName>
</protein>
<gene>
    <name evidence="8" type="primary">LOC103493146</name>
</gene>
<evidence type="ECO:0000256" key="2">
    <source>
        <dbReference type="ARBA" id="ARBA00022692"/>
    </source>
</evidence>
<comment type="similarity">
    <text evidence="5">Belongs to the ROH1 family.</text>
</comment>
<dbReference type="InterPro" id="IPR008511">
    <property type="entry name" value="ROH1-like"/>
</dbReference>
<name>A0A1S3BTM9_CUCME</name>
<dbReference type="AlphaFoldDB" id="A0A1S3BTM9"/>
<dbReference type="GeneID" id="103493146"/>
<dbReference type="RefSeq" id="XP_008452011.2">
    <property type="nucleotide sequence ID" value="XM_008453789.3"/>
</dbReference>